<feature type="region of interest" description="Disordered" evidence="1">
    <location>
        <begin position="22"/>
        <end position="57"/>
    </location>
</feature>
<sequence>MDLFSRFSKLISVIIGDDSLDEAQSQYKPKPISASTVKASHSRSNANGSTNSVSKSGYELPSVAASSASAIASRADAAAAAAMAEAYEKRRKQQAEAQDIEKSAPDSASPVSVSKVPDTSAVSYDSATAAAAAAVTTTITVSSHTQSDVTSDVSSASQSSGDTDSTPVAATATAFTANSSVDSAPKQSTVRDNSADSTGIVASASSHEATSSGEELGSTVTDAVSDALSGNVTTVAATTTATSSDSVIASESVAVSAASVSDKGLEDTAASAAVAATSVNTVAGDNTVAEAVSAVSVSAGSRDAIASGAAAGTVDTVGTVAVSDGMNGETAGNGDSTGDSSGSGAGAGDSAAAVEDHDIDADSVYEDTPQEITFLEEDEDILLSPVEQKILGYFYQEQAALQDLRTTLAEHLIALVGSKCVEDFLPESAQEHEDSAHGDHESSADSASAASAASADHAEHEDSAALSAGGLGLGVAFFEHLEPRYIELIANQLSEFQQQQRNIPSSVPWDKLYITITRKSLSGLYDNDLLPDYSWLVPDEQNATYWRNNNPDGKLNLCAISSGETEDTLGNLRQRIISSDSLKLKLTTADVLPQLLQYLDYLQRSKNDVFHSPLMLEFTQLLDEPRLADLSMVLDRLRETLSLKPINLCEYLAEVIVRYSLSHELIESMGQAVSVLHYPSDSFLFVSNSKANSKKLTKKACSDALNNMLKNRPSLLESASIGVSLDNFELEQLIDNFNSLYVGASEADAERKAANAAGAASAASASAGAAVAAVAAGEEPAVEDVAPEPPLKTWEAALCKEYLRAVWQSSEQGNNEARDAAFKMLCSIEWNAKLERFFSKEKSKSKKPNLYVRTINMFNSNLTADEALSPEEYAVIELTKTKINALTSDERNQLNEFYNSRRSIFSRDNAIAKYWERLIYFKDVFAEPDFLFSLSSAMLNLYNADPQAHRRLAKVELCLDVTKKDLLRLNFNVMAYFSLRYGAFLSHLGEILNQRFSVCINGQMSPDEPNPVLNFPAFFAFWQEQQEDTRRKGPCFEIKDKNTTLNFKLTPYYQNSRARVKGQLSIGKPYKISWQLKNNCLSYHLYDDLKALVAAHTLQQGAFEHNAFAPQGSLQALNLADLSTFIDRTGNDFKSFFVSTASTTATATTTAYASATVTAIGTGRSQDISASQKGDLSAQFTACLAQLRELYAAQDNFPETFKAQVEADLQAFATGYQRFAESYNSVLQSMWECTLSFSACHELSQRYNELQYSLEHSVLSSEPTLSRDYKQLNELVRSLLDLLLRVGMAYPTTQPSSDEYRYAIATPFHVEALRSFASKLERVRNLIFNIFTSPLVINDRDVYLSSLQQDLSYYDAPEICLYPAQGTASAMTGSNSSSMGRGLDSTVVLLANQSLGGYTLYESEQKLKQDLGFNFKITKARRGRGRTKDKAINAINGAYGGGGCNGVGGVGALSQASTMYLEGIVDQLQSYISHRPYPLSQCTLVLSHCTLPSFARELYHKLQKELCPQLPNLQLSLVLLCPDMQQAQDLYQIFEEERQQQQDTDITGFIRQLSVTILLEQDENNLSNGSLYSYFNQMSLHHSFGNDEDAAVDEQDRLSLTRFGQIGLMVHVFDAEAEFKFGNQLYAVPVVQDEASYQPTLINFSDKSSATALGRFVVCPVLPLSKIQYLHSLYYLHQRDISAFLQAQEALGQAIRAADTAQPNTEPLAQPLAQAEHHEPLRIATPLYERVLASASNVASSELADTVKQIHQLCDVVFY</sequence>
<feature type="region of interest" description="Disordered" evidence="1">
    <location>
        <begin position="90"/>
        <end position="115"/>
    </location>
</feature>
<name>A0A9D1WFL5_9GAMM</name>
<gene>
    <name evidence="2" type="ORF">H9850_11410</name>
</gene>
<feature type="compositionally biased region" description="Polar residues" evidence="1">
    <location>
        <begin position="178"/>
        <end position="197"/>
    </location>
</feature>
<feature type="compositionally biased region" description="Low complexity" evidence="1">
    <location>
        <begin position="444"/>
        <end position="455"/>
    </location>
</feature>
<organism evidence="2 3">
    <name type="scientific">Candidatus Anaerobiospirillum pullistercoris</name>
    <dbReference type="NCBI Taxonomy" id="2838452"/>
    <lineage>
        <taxon>Bacteria</taxon>
        <taxon>Pseudomonadati</taxon>
        <taxon>Pseudomonadota</taxon>
        <taxon>Gammaproteobacteria</taxon>
        <taxon>Aeromonadales</taxon>
        <taxon>Succinivibrionaceae</taxon>
        <taxon>Anaerobiospirillum</taxon>
    </lineage>
</organism>
<reference evidence="2" key="2">
    <citation type="submission" date="2021-04" db="EMBL/GenBank/DDBJ databases">
        <authorList>
            <person name="Gilroy R."/>
        </authorList>
    </citation>
    <scope>NUCLEOTIDE SEQUENCE</scope>
    <source>
        <strain evidence="2">USASDec5-558</strain>
    </source>
</reference>
<reference evidence="2" key="1">
    <citation type="journal article" date="2021" name="PeerJ">
        <title>Extensive microbial diversity within the chicken gut microbiome revealed by metagenomics and culture.</title>
        <authorList>
            <person name="Gilroy R."/>
            <person name="Ravi A."/>
            <person name="Getino M."/>
            <person name="Pursley I."/>
            <person name="Horton D.L."/>
            <person name="Alikhan N.F."/>
            <person name="Baker D."/>
            <person name="Gharbi K."/>
            <person name="Hall N."/>
            <person name="Watson M."/>
            <person name="Adriaenssens E.M."/>
            <person name="Foster-Nyarko E."/>
            <person name="Jarju S."/>
            <person name="Secka A."/>
            <person name="Antonio M."/>
            <person name="Oren A."/>
            <person name="Chaudhuri R.R."/>
            <person name="La Ragione R."/>
            <person name="Hildebrand F."/>
            <person name="Pallen M.J."/>
        </authorList>
    </citation>
    <scope>NUCLEOTIDE SEQUENCE</scope>
    <source>
        <strain evidence="2">USASDec5-558</strain>
    </source>
</reference>
<protein>
    <submittedName>
        <fullName evidence="2">Uncharacterized protein</fullName>
    </submittedName>
</protein>
<accession>A0A9D1WFL5</accession>
<dbReference type="Proteomes" id="UP000886829">
    <property type="component" value="Unassembled WGS sequence"/>
</dbReference>
<feature type="compositionally biased region" description="Polar residues" evidence="1">
    <location>
        <begin position="22"/>
        <end position="55"/>
    </location>
</feature>
<dbReference type="EMBL" id="DXEV01000223">
    <property type="protein sequence ID" value="HIX58054.1"/>
    <property type="molecule type" value="Genomic_DNA"/>
</dbReference>
<evidence type="ECO:0000313" key="3">
    <source>
        <dbReference type="Proteomes" id="UP000886829"/>
    </source>
</evidence>
<comment type="caution">
    <text evidence="2">The sequence shown here is derived from an EMBL/GenBank/DDBJ whole genome shotgun (WGS) entry which is preliminary data.</text>
</comment>
<feature type="region of interest" description="Disordered" evidence="1">
    <location>
        <begin position="141"/>
        <end position="217"/>
    </location>
</feature>
<evidence type="ECO:0000313" key="2">
    <source>
        <dbReference type="EMBL" id="HIX58054.1"/>
    </source>
</evidence>
<feature type="compositionally biased region" description="Basic and acidic residues" evidence="1">
    <location>
        <begin position="429"/>
        <end position="443"/>
    </location>
</feature>
<feature type="compositionally biased region" description="Low complexity" evidence="1">
    <location>
        <begin position="141"/>
        <end position="177"/>
    </location>
</feature>
<feature type="non-terminal residue" evidence="2">
    <location>
        <position position="1759"/>
    </location>
</feature>
<feature type="compositionally biased region" description="Polar residues" evidence="1">
    <location>
        <begin position="203"/>
        <end position="217"/>
    </location>
</feature>
<proteinExistence type="predicted"/>
<evidence type="ECO:0000256" key="1">
    <source>
        <dbReference type="SAM" id="MobiDB-lite"/>
    </source>
</evidence>
<feature type="region of interest" description="Disordered" evidence="1">
    <location>
        <begin position="325"/>
        <end position="353"/>
    </location>
</feature>
<feature type="region of interest" description="Disordered" evidence="1">
    <location>
        <begin position="429"/>
        <end position="461"/>
    </location>
</feature>
<feature type="compositionally biased region" description="Low complexity" evidence="1">
    <location>
        <begin position="105"/>
        <end position="115"/>
    </location>
</feature>